<organism evidence="1 2">
    <name type="scientific">Rippkaea orientalis (strain PCC 8801 / RF-1)</name>
    <name type="common">Cyanothece sp. (strain PCC 8801)</name>
    <dbReference type="NCBI Taxonomy" id="41431"/>
    <lineage>
        <taxon>Bacteria</taxon>
        <taxon>Bacillati</taxon>
        <taxon>Cyanobacteriota</taxon>
        <taxon>Cyanophyceae</taxon>
        <taxon>Oscillatoriophycideae</taxon>
        <taxon>Chroococcales</taxon>
        <taxon>Aphanothecaceae</taxon>
        <taxon>Rippkaea</taxon>
        <taxon>Rippkaea orientalis</taxon>
    </lineage>
</organism>
<dbReference type="HOGENOM" id="CLU_996460_0_0_3"/>
<dbReference type="Gene3D" id="2.160.20.80">
    <property type="entry name" value="E3 ubiquitin-protein ligase SopA"/>
    <property type="match status" value="3"/>
</dbReference>
<proteinExistence type="predicted"/>
<dbReference type="EMBL" id="CP001287">
    <property type="protein sequence ID" value="ACK64389.1"/>
    <property type="molecule type" value="Genomic_DNA"/>
</dbReference>
<dbReference type="RefSeq" id="WP_012593666.1">
    <property type="nucleotide sequence ID" value="NC_011726.1"/>
</dbReference>
<gene>
    <name evidence="1" type="ordered locus">PCC8801_0289</name>
</gene>
<evidence type="ECO:0000313" key="1">
    <source>
        <dbReference type="EMBL" id="ACK64389.1"/>
    </source>
</evidence>
<dbReference type="SUPFAM" id="SSF141571">
    <property type="entry name" value="Pentapeptide repeat-like"/>
    <property type="match status" value="1"/>
</dbReference>
<reference evidence="2" key="1">
    <citation type="journal article" date="2011" name="MBio">
        <title>Novel metabolic attributes of the genus Cyanothece, comprising a group of unicellular nitrogen-fixing Cyanobacteria.</title>
        <authorList>
            <person name="Bandyopadhyay A."/>
            <person name="Elvitigala T."/>
            <person name="Welsh E."/>
            <person name="Stockel J."/>
            <person name="Liberton M."/>
            <person name="Min H."/>
            <person name="Sherman L.A."/>
            <person name="Pakrasi H.B."/>
        </authorList>
    </citation>
    <scope>NUCLEOTIDE SEQUENCE [LARGE SCALE GENOMIC DNA]</scope>
    <source>
        <strain evidence="2">PCC 8801</strain>
    </source>
</reference>
<dbReference type="Proteomes" id="UP000008204">
    <property type="component" value="Chromosome"/>
</dbReference>
<dbReference type="InterPro" id="IPR001646">
    <property type="entry name" value="5peptide_repeat"/>
</dbReference>
<dbReference type="eggNOG" id="COG1357">
    <property type="taxonomic scope" value="Bacteria"/>
</dbReference>
<dbReference type="OrthoDB" id="422057at2"/>
<name>B7K369_RIPO1</name>
<sequence>MANQDHIDLLTRSVEIWNEWRDNNIDVIPDLQGANLSHNDLRNANLIGANLEGAILYGVNLTGAFLRKASLRNADLTSATCFRTMLGKADLSYAFLTNADLSKAYLSKANLTGAYLIECYLVDTNLQEAILFEADLSNAYLTGANLEQANLEKANLVKADLSGAKITGANFEGANMTDIICANSLANDESYETTINVSQIMESVVQSTHQRVNYNNKVSVNSLDRSSCVQEDIIGKMERLEFENITLKLQIQKIYEERSHLLQEISKLTNSISKYSVNN</sequence>
<dbReference type="PANTHER" id="PTHR14136">
    <property type="entry name" value="BTB_POZ DOMAIN-CONTAINING PROTEIN KCTD9"/>
    <property type="match status" value="1"/>
</dbReference>
<dbReference type="AlphaFoldDB" id="B7K369"/>
<evidence type="ECO:0000313" key="2">
    <source>
        <dbReference type="Proteomes" id="UP000008204"/>
    </source>
</evidence>
<dbReference type="InterPro" id="IPR051082">
    <property type="entry name" value="Pentapeptide-BTB/POZ_domain"/>
</dbReference>
<protein>
    <submittedName>
        <fullName evidence="1">Pentapeptide repeat protein</fullName>
    </submittedName>
</protein>
<accession>B7K369</accession>
<dbReference type="PANTHER" id="PTHR14136:SF17">
    <property type="entry name" value="BTB_POZ DOMAIN-CONTAINING PROTEIN KCTD9"/>
    <property type="match status" value="1"/>
</dbReference>
<dbReference type="Pfam" id="PF00805">
    <property type="entry name" value="Pentapeptide"/>
    <property type="match status" value="3"/>
</dbReference>
<keyword evidence="2" id="KW-1185">Reference proteome</keyword>
<dbReference type="KEGG" id="cyp:PCC8801_0289"/>
<dbReference type="STRING" id="41431.PCC8801_0289"/>